<name>A0A9J5Z414_SOLCO</name>
<feature type="compositionally biased region" description="Basic and acidic residues" evidence="1">
    <location>
        <begin position="77"/>
        <end position="89"/>
    </location>
</feature>
<dbReference type="AlphaFoldDB" id="A0A9J5Z414"/>
<dbReference type="Proteomes" id="UP000824120">
    <property type="component" value="Chromosome 5"/>
</dbReference>
<evidence type="ECO:0000256" key="1">
    <source>
        <dbReference type="SAM" id="MobiDB-lite"/>
    </source>
</evidence>
<protein>
    <submittedName>
        <fullName evidence="2">Uncharacterized protein</fullName>
    </submittedName>
</protein>
<organism evidence="2 3">
    <name type="scientific">Solanum commersonii</name>
    <name type="common">Commerson's wild potato</name>
    <name type="synonym">Commerson's nightshade</name>
    <dbReference type="NCBI Taxonomy" id="4109"/>
    <lineage>
        <taxon>Eukaryota</taxon>
        <taxon>Viridiplantae</taxon>
        <taxon>Streptophyta</taxon>
        <taxon>Embryophyta</taxon>
        <taxon>Tracheophyta</taxon>
        <taxon>Spermatophyta</taxon>
        <taxon>Magnoliopsida</taxon>
        <taxon>eudicotyledons</taxon>
        <taxon>Gunneridae</taxon>
        <taxon>Pentapetalae</taxon>
        <taxon>asterids</taxon>
        <taxon>lamiids</taxon>
        <taxon>Solanales</taxon>
        <taxon>Solanaceae</taxon>
        <taxon>Solanoideae</taxon>
        <taxon>Solaneae</taxon>
        <taxon>Solanum</taxon>
    </lineage>
</organism>
<keyword evidence="3" id="KW-1185">Reference proteome</keyword>
<evidence type="ECO:0000313" key="2">
    <source>
        <dbReference type="EMBL" id="KAG5606180.1"/>
    </source>
</evidence>
<feature type="compositionally biased region" description="Polar residues" evidence="1">
    <location>
        <begin position="51"/>
        <end position="63"/>
    </location>
</feature>
<proteinExistence type="predicted"/>
<accession>A0A9J5Z414</accession>
<dbReference type="EMBL" id="JACXVP010000005">
    <property type="protein sequence ID" value="KAG5606180.1"/>
    <property type="molecule type" value="Genomic_DNA"/>
</dbReference>
<evidence type="ECO:0000313" key="3">
    <source>
        <dbReference type="Proteomes" id="UP000824120"/>
    </source>
</evidence>
<reference evidence="2 3" key="1">
    <citation type="submission" date="2020-09" db="EMBL/GenBank/DDBJ databases">
        <title>De no assembly of potato wild relative species, Solanum commersonii.</title>
        <authorList>
            <person name="Cho K."/>
        </authorList>
    </citation>
    <scope>NUCLEOTIDE SEQUENCE [LARGE SCALE GENOMIC DNA]</scope>
    <source>
        <strain evidence="2">LZ3.2</strain>
        <tissue evidence="2">Leaf</tissue>
    </source>
</reference>
<sequence>MQIDITKERPLHVWMGFHEEDFTRKELEATNKINGKKTAGASNQVIPQTSPQQVNASMTTNVSGVEDTKKQMQQTQHEMDKQQMDEWKTQKRKTTRVSKAMVNKIKSTNQ</sequence>
<comment type="caution">
    <text evidence="2">The sequence shown here is derived from an EMBL/GenBank/DDBJ whole genome shotgun (WGS) entry which is preliminary data.</text>
</comment>
<feature type="region of interest" description="Disordered" evidence="1">
    <location>
        <begin position="51"/>
        <end position="110"/>
    </location>
</feature>
<gene>
    <name evidence="2" type="ORF">H5410_027672</name>
</gene>